<evidence type="ECO:0008006" key="4">
    <source>
        <dbReference type="Google" id="ProtNLM"/>
    </source>
</evidence>
<reference evidence="2 3" key="1">
    <citation type="submission" date="2021-07" db="EMBL/GenBank/DDBJ databases">
        <title>Hymenobacter profundi sp. nov., isolated from deep-sea water.</title>
        <authorList>
            <person name="Kim M.K."/>
        </authorList>
    </citation>
    <scope>NUCLEOTIDE SEQUENCE [LARGE SCALE GENOMIC DNA]</scope>
    <source>
        <strain evidence="2 3">M2</strain>
    </source>
</reference>
<feature type="compositionally biased region" description="Polar residues" evidence="1">
    <location>
        <begin position="1"/>
        <end position="12"/>
    </location>
</feature>
<evidence type="ECO:0000256" key="1">
    <source>
        <dbReference type="SAM" id="MobiDB-lite"/>
    </source>
</evidence>
<dbReference type="Proteomes" id="UP000826188">
    <property type="component" value="Unassembled WGS sequence"/>
</dbReference>
<protein>
    <recommendedName>
        <fullName evidence="4">RNA helicase</fullName>
    </recommendedName>
</protein>
<accession>A0ABS6WY63</accession>
<name>A0ABS6WY63_9BACT</name>
<comment type="caution">
    <text evidence="2">The sequence shown here is derived from an EMBL/GenBank/DDBJ whole genome shotgun (WGS) entry which is preliminary data.</text>
</comment>
<dbReference type="RefSeq" id="WP_219158386.1">
    <property type="nucleotide sequence ID" value="NZ_JAHWGL010000024.1"/>
</dbReference>
<feature type="region of interest" description="Disordered" evidence="1">
    <location>
        <begin position="1"/>
        <end position="22"/>
    </location>
</feature>
<evidence type="ECO:0000313" key="3">
    <source>
        <dbReference type="Proteomes" id="UP000826188"/>
    </source>
</evidence>
<dbReference type="EMBL" id="JAHWGL010000024">
    <property type="protein sequence ID" value="MBW3128542.1"/>
    <property type="molecule type" value="Genomic_DNA"/>
</dbReference>
<organism evidence="2 3">
    <name type="scientific">Hymenobacter profundi</name>
    <dbReference type="NCBI Taxonomy" id="1982110"/>
    <lineage>
        <taxon>Bacteria</taxon>
        <taxon>Pseudomonadati</taxon>
        <taxon>Bacteroidota</taxon>
        <taxon>Cytophagia</taxon>
        <taxon>Cytophagales</taxon>
        <taxon>Hymenobacteraceae</taxon>
        <taxon>Hymenobacter</taxon>
    </lineage>
</organism>
<gene>
    <name evidence="2" type="ORF">KYK14_08280</name>
</gene>
<keyword evidence="3" id="KW-1185">Reference proteome</keyword>
<sequence length="285" mass="32992">MADATNSEQTTKQPKEKPELPHCGVIMPISGTTDYPANHWSEMLQLVREAAQDAKFTCELVSATGRDDIIHSSIVTNIYENEIVVCDVSSRNPNVMLELGLRLASKLPVVVIFDEQGNYPFDINAIRYIDYRKDMRYYDTQTFKKKLSTKLSDVYKTYKDGKYKTFLSQFKNIDFNLDNISTETQTLKQFMKSINNRLDKIERNGNKQIDIDYKEKLSSKEENEIYKAIHDLERLGVFKIKGQYPDKSEIDTIILHLVNKIPDLRAKTTINYLINIVSKYDSMPF</sequence>
<evidence type="ECO:0000313" key="2">
    <source>
        <dbReference type="EMBL" id="MBW3128542.1"/>
    </source>
</evidence>
<proteinExistence type="predicted"/>